<evidence type="ECO:0000313" key="3">
    <source>
        <dbReference type="Proteomes" id="UP000322634"/>
    </source>
</evidence>
<keyword evidence="3" id="KW-1185">Reference proteome</keyword>
<proteinExistence type="predicted"/>
<organism evidence="2 3">
    <name type="scientific">Actinomadura syzygii</name>
    <dbReference type="NCBI Taxonomy" id="1427538"/>
    <lineage>
        <taxon>Bacteria</taxon>
        <taxon>Bacillati</taxon>
        <taxon>Actinomycetota</taxon>
        <taxon>Actinomycetes</taxon>
        <taxon>Streptosporangiales</taxon>
        <taxon>Thermomonosporaceae</taxon>
        <taxon>Actinomadura</taxon>
    </lineage>
</organism>
<comment type="caution">
    <text evidence="2">The sequence shown here is derived from an EMBL/GenBank/DDBJ whole genome shotgun (WGS) entry which is preliminary data.</text>
</comment>
<name>A0A5D0TUP1_9ACTN</name>
<feature type="region of interest" description="Disordered" evidence="1">
    <location>
        <begin position="27"/>
        <end position="59"/>
    </location>
</feature>
<evidence type="ECO:0000256" key="1">
    <source>
        <dbReference type="SAM" id="MobiDB-lite"/>
    </source>
</evidence>
<evidence type="ECO:0000313" key="2">
    <source>
        <dbReference type="EMBL" id="TYC10061.1"/>
    </source>
</evidence>
<protein>
    <submittedName>
        <fullName evidence="2">Uncharacterized protein</fullName>
    </submittedName>
</protein>
<gene>
    <name evidence="2" type="ORF">FXF65_33760</name>
</gene>
<accession>A0A5D0TUP1</accession>
<dbReference type="RefSeq" id="WP_148354108.1">
    <property type="nucleotide sequence ID" value="NZ_JBHSBF010000005.1"/>
</dbReference>
<reference evidence="2 3" key="1">
    <citation type="submission" date="2019-08" db="EMBL/GenBank/DDBJ databases">
        <title>Actinomadura sp. nov. CYP1-5 isolated from mountain soil.</title>
        <authorList>
            <person name="Songsumanus A."/>
            <person name="Kuncharoen N."/>
            <person name="Kudo T."/>
            <person name="Yuki M."/>
            <person name="Igarashi Y."/>
            <person name="Tanasupawat S."/>
        </authorList>
    </citation>
    <scope>NUCLEOTIDE SEQUENCE [LARGE SCALE GENOMIC DNA]</scope>
    <source>
        <strain evidence="2 3">GKU157</strain>
    </source>
</reference>
<sequence length="98" mass="9847">MNKLPAIPATATVVLLGLLPGLSGCGSSDDTVDGIKVPEGASVSTKPGGGGSIQGNQTLNPDQLKIAKKFVACMRGLGYDMLDPSDPTLTSPPATPRA</sequence>
<dbReference type="PROSITE" id="PS51257">
    <property type="entry name" value="PROKAR_LIPOPROTEIN"/>
    <property type="match status" value="1"/>
</dbReference>
<dbReference type="Proteomes" id="UP000322634">
    <property type="component" value="Unassembled WGS sequence"/>
</dbReference>
<dbReference type="EMBL" id="VSFF01000013">
    <property type="protein sequence ID" value="TYC10061.1"/>
    <property type="molecule type" value="Genomic_DNA"/>
</dbReference>
<dbReference type="AlphaFoldDB" id="A0A5D0TUP1"/>